<dbReference type="InterPro" id="IPR040009">
    <property type="entry name" value="Mtf2/C5D6.12-like"/>
</dbReference>
<keyword evidence="5" id="KW-1185">Reference proteome</keyword>
<gene>
    <name evidence="3" type="ORF">LTR82_005876</name>
    <name evidence="4" type="ORF">LTR91_012959</name>
</gene>
<feature type="region of interest" description="Disordered" evidence="1">
    <location>
        <begin position="41"/>
        <end position="115"/>
    </location>
</feature>
<feature type="region of interest" description="Disordered" evidence="1">
    <location>
        <begin position="155"/>
        <end position="224"/>
    </location>
</feature>
<feature type="compositionally biased region" description="Basic and acidic residues" evidence="1">
    <location>
        <begin position="203"/>
        <end position="224"/>
    </location>
</feature>
<reference evidence="3" key="1">
    <citation type="submission" date="2021-12" db="EMBL/GenBank/DDBJ databases">
        <title>Black yeast isolated from Biological Soil Crust.</title>
        <authorList>
            <person name="Kurbessoian T."/>
        </authorList>
    </citation>
    <scope>NUCLEOTIDE SEQUENCE</scope>
    <source>
        <strain evidence="3">CCFEE 5208</strain>
    </source>
</reference>
<dbReference type="GO" id="GO:0005739">
    <property type="term" value="C:mitochondrion"/>
    <property type="evidence" value="ECO:0007669"/>
    <property type="project" value="InterPro"/>
</dbReference>
<feature type="compositionally biased region" description="Basic and acidic residues" evidence="1">
    <location>
        <begin position="449"/>
        <end position="479"/>
    </location>
</feature>
<dbReference type="InterPro" id="IPR043837">
    <property type="entry name" value="Mtf2-like_C"/>
</dbReference>
<evidence type="ECO:0000259" key="2">
    <source>
        <dbReference type="Pfam" id="PF19189"/>
    </source>
</evidence>
<dbReference type="Proteomes" id="UP001175353">
    <property type="component" value="Unassembled WGS sequence"/>
</dbReference>
<dbReference type="AlphaFoldDB" id="A0AAN6KEL0"/>
<comment type="caution">
    <text evidence="4">The sequence shown here is derived from an EMBL/GenBank/DDBJ whole genome shotgun (WGS) entry which is preliminary data.</text>
</comment>
<name>A0AAN6KEL0_9PEZI</name>
<proteinExistence type="predicted"/>
<dbReference type="PANTHER" id="PTHR39468:SF1">
    <property type="entry name" value="MTF2-LIKE C-TERMINAL DOMAIN-CONTAINING PROTEIN"/>
    <property type="match status" value="1"/>
</dbReference>
<dbReference type="Pfam" id="PF19189">
    <property type="entry name" value="Mtf2"/>
    <property type="match status" value="1"/>
</dbReference>
<evidence type="ECO:0000256" key="1">
    <source>
        <dbReference type="SAM" id="MobiDB-lite"/>
    </source>
</evidence>
<dbReference type="EMBL" id="JASUXU010000014">
    <property type="protein sequence ID" value="KAK0322948.1"/>
    <property type="molecule type" value="Genomic_DNA"/>
</dbReference>
<reference evidence="4" key="2">
    <citation type="submission" date="2023-06" db="EMBL/GenBank/DDBJ databases">
        <title>Black Yeasts Isolated from many extreme environments.</title>
        <authorList>
            <person name="Coleine C."/>
            <person name="Stajich J.E."/>
            <person name="Selbmann L."/>
        </authorList>
    </citation>
    <scope>NUCLEOTIDE SEQUENCE</scope>
    <source>
        <strain evidence="4">CCFEE 5200</strain>
    </source>
</reference>
<evidence type="ECO:0000313" key="5">
    <source>
        <dbReference type="Proteomes" id="UP001175353"/>
    </source>
</evidence>
<protein>
    <recommendedName>
        <fullName evidence="2">Mtf2-like C-terminal domain-containing protein</fullName>
    </recommendedName>
</protein>
<evidence type="ECO:0000313" key="4">
    <source>
        <dbReference type="EMBL" id="KAK0978385.1"/>
    </source>
</evidence>
<evidence type="ECO:0000313" key="3">
    <source>
        <dbReference type="EMBL" id="KAK0322948.1"/>
    </source>
</evidence>
<dbReference type="Proteomes" id="UP001168146">
    <property type="component" value="Unassembled WGS sequence"/>
</dbReference>
<dbReference type="PANTHER" id="PTHR39468">
    <property type="entry name" value="CHROMOSOME 7, WHOLE GENOME SHOTGUN SEQUENCE"/>
    <property type="match status" value="1"/>
</dbReference>
<dbReference type="EMBL" id="JAUJLE010000128">
    <property type="protein sequence ID" value="KAK0978385.1"/>
    <property type="molecule type" value="Genomic_DNA"/>
</dbReference>
<sequence>MLERAACRLQANRSDSLARSGTLLPFLYFTATVQRCNQPRVRRIDKSSTPRAYTQLREYATRRSPQEGSVQRPARQPLPTQNSRGAGQRRGDGLAPTTRHARAPAGTPSFSEGVPFEDGAQELIAGRDPDSESTITPREKKVFEKLLSFSRANAASTVSEHGAPRPAKSSRNLGLDAVLDPARANTRARERPPPQFPAALRPLAEEARDKQRASRLGRATESDSVKDKAILTDLNRTNALFDDAPTDLDLWQSLQTHLLSRVAVLELDGPPKTPRLQAAVHSYRNLHTQTRAKRAPPKSLSDLEHLTANLPQNLLHYLSLNATHFPTSLLPLNLLPALHSLGPTAFALGATTQLYNARLALLHRHYPANISALNSVLAEMDRQVYAFDDETLGIVDGVLRMAARFKYGHSGPGPRSLMGMEGVERDVVALGKWAKVMRERREEAAVRKVREEEAERERVARESEREGEDGGEHGGEEAVIHQSRKKHCSAPNLGQTPMALAAYVVTPSR</sequence>
<feature type="region of interest" description="Disordered" evidence="1">
    <location>
        <begin position="449"/>
        <end position="493"/>
    </location>
</feature>
<organism evidence="4 5">
    <name type="scientific">Friedmanniomyces endolithicus</name>
    <dbReference type="NCBI Taxonomy" id="329885"/>
    <lineage>
        <taxon>Eukaryota</taxon>
        <taxon>Fungi</taxon>
        <taxon>Dikarya</taxon>
        <taxon>Ascomycota</taxon>
        <taxon>Pezizomycotina</taxon>
        <taxon>Dothideomycetes</taxon>
        <taxon>Dothideomycetidae</taxon>
        <taxon>Mycosphaerellales</taxon>
        <taxon>Teratosphaeriaceae</taxon>
        <taxon>Friedmanniomyces</taxon>
    </lineage>
</organism>
<accession>A0AAN6KEL0</accession>
<feature type="domain" description="Mtf2-like C-terminal" evidence="2">
    <location>
        <begin position="244"/>
        <end position="436"/>
    </location>
</feature>